<comment type="caution">
    <text evidence="4">The sequence shown here is derived from an EMBL/GenBank/DDBJ whole genome shotgun (WGS) entry which is preliminary data.</text>
</comment>
<dbReference type="GO" id="GO:0016020">
    <property type="term" value="C:membrane"/>
    <property type="evidence" value="ECO:0007669"/>
    <property type="project" value="UniProtKB-SubCell"/>
</dbReference>
<name>A0A7I8W2C7_9ANNE</name>
<evidence type="ECO:0000256" key="2">
    <source>
        <dbReference type="SAM" id="Phobius"/>
    </source>
</evidence>
<evidence type="ECO:0000259" key="3">
    <source>
        <dbReference type="PROSITE" id="PS50850"/>
    </source>
</evidence>
<feature type="transmembrane region" description="Helical" evidence="2">
    <location>
        <begin position="311"/>
        <end position="333"/>
    </location>
</feature>
<proteinExistence type="predicted"/>
<feature type="transmembrane region" description="Helical" evidence="2">
    <location>
        <begin position="185"/>
        <end position="203"/>
    </location>
</feature>
<organism evidence="4 5">
    <name type="scientific">Dimorphilus gyrociliatus</name>
    <dbReference type="NCBI Taxonomy" id="2664684"/>
    <lineage>
        <taxon>Eukaryota</taxon>
        <taxon>Metazoa</taxon>
        <taxon>Spiralia</taxon>
        <taxon>Lophotrochozoa</taxon>
        <taxon>Annelida</taxon>
        <taxon>Polychaeta</taxon>
        <taxon>Polychaeta incertae sedis</taxon>
        <taxon>Dinophilidae</taxon>
        <taxon>Dimorphilus</taxon>
    </lineage>
</organism>
<dbReference type="InterPro" id="IPR020846">
    <property type="entry name" value="MFS_dom"/>
</dbReference>
<dbReference type="PANTHER" id="PTHR11360">
    <property type="entry name" value="MONOCARBOXYLATE TRANSPORTER"/>
    <property type="match status" value="1"/>
</dbReference>
<feature type="transmembrane region" description="Helical" evidence="2">
    <location>
        <begin position="12"/>
        <end position="31"/>
    </location>
</feature>
<dbReference type="GO" id="GO:0008028">
    <property type="term" value="F:monocarboxylic acid transmembrane transporter activity"/>
    <property type="evidence" value="ECO:0007669"/>
    <property type="project" value="TreeGrafter"/>
</dbReference>
<dbReference type="Pfam" id="PF07690">
    <property type="entry name" value="MFS_1"/>
    <property type="match status" value="1"/>
</dbReference>
<dbReference type="PROSITE" id="PS50850">
    <property type="entry name" value="MFS"/>
    <property type="match status" value="1"/>
</dbReference>
<protein>
    <submittedName>
        <fullName evidence="4">DgyrCDS10761</fullName>
    </submittedName>
</protein>
<dbReference type="InterPro" id="IPR036259">
    <property type="entry name" value="MFS_trans_sf"/>
</dbReference>
<keyword evidence="5" id="KW-1185">Reference proteome</keyword>
<evidence type="ECO:0000256" key="1">
    <source>
        <dbReference type="ARBA" id="ARBA00004141"/>
    </source>
</evidence>
<dbReference type="OrthoDB" id="6499973at2759"/>
<dbReference type="InterPro" id="IPR011701">
    <property type="entry name" value="MFS"/>
</dbReference>
<dbReference type="InterPro" id="IPR050327">
    <property type="entry name" value="Proton-linked_MCT"/>
</dbReference>
<dbReference type="PANTHER" id="PTHR11360:SF286">
    <property type="entry name" value="GH22266P"/>
    <property type="match status" value="1"/>
</dbReference>
<sequence length="392" mass="42999">MVGLYFNKRRALATGIAMCGSGIGGFIFSPLSEFLIELYGWKGTSLIMSGILLNGVIFGGMLRPLKIQVETYENDEKNSEIETFIKPSNGNQKDKGIFNSVQCLKKPKMKESENTYKSMDDIQSIKPSFKSFSGSIEKLVSREQKEKLNDELDNEKDTPEKEGSNRFKFFIRNHIDFSLLLDPAFELYGLCCFLCMIGFFIPFTCSVDDAITKGITKSDASLLISVIGISNVVSRITSGWLSDQIWVDCLTINVIALIIGGVATMLIPISHSFWSLSICSALFGMGIAVFVSSRSVIMVELLGLDKLTSAFGFVTMFQGISSFFGAPIAGSLFDSNGNYTASFILAGATLVSAGIFCIPLRKLSELSKKKIKVTSEYDIGIPPSKTEPYMSC</sequence>
<keyword evidence="2" id="KW-0472">Membrane</keyword>
<gene>
    <name evidence="4" type="ORF">DGYR_LOCUS10141</name>
</gene>
<accession>A0A7I8W2C7</accession>
<dbReference type="AlphaFoldDB" id="A0A7I8W2C7"/>
<feature type="transmembrane region" description="Helical" evidence="2">
    <location>
        <begin position="43"/>
        <end position="62"/>
    </location>
</feature>
<evidence type="ECO:0000313" key="4">
    <source>
        <dbReference type="EMBL" id="CAD5122320.1"/>
    </source>
</evidence>
<comment type="subcellular location">
    <subcellularLocation>
        <location evidence="1">Membrane</location>
        <topology evidence="1">Multi-pass membrane protein</topology>
    </subcellularLocation>
</comment>
<dbReference type="SUPFAM" id="SSF103473">
    <property type="entry name" value="MFS general substrate transporter"/>
    <property type="match status" value="1"/>
</dbReference>
<dbReference type="Proteomes" id="UP000549394">
    <property type="component" value="Unassembled WGS sequence"/>
</dbReference>
<evidence type="ECO:0000313" key="5">
    <source>
        <dbReference type="Proteomes" id="UP000549394"/>
    </source>
</evidence>
<dbReference type="Gene3D" id="1.20.1250.20">
    <property type="entry name" value="MFS general substrate transporter like domains"/>
    <property type="match status" value="2"/>
</dbReference>
<feature type="transmembrane region" description="Helical" evidence="2">
    <location>
        <begin position="245"/>
        <end position="267"/>
    </location>
</feature>
<dbReference type="EMBL" id="CAJFCJ010000017">
    <property type="protein sequence ID" value="CAD5122320.1"/>
    <property type="molecule type" value="Genomic_DNA"/>
</dbReference>
<keyword evidence="2" id="KW-0812">Transmembrane</keyword>
<feature type="transmembrane region" description="Helical" evidence="2">
    <location>
        <begin position="339"/>
        <end position="360"/>
    </location>
</feature>
<reference evidence="4 5" key="1">
    <citation type="submission" date="2020-08" db="EMBL/GenBank/DDBJ databases">
        <authorList>
            <person name="Hejnol A."/>
        </authorList>
    </citation>
    <scope>NUCLEOTIDE SEQUENCE [LARGE SCALE GENOMIC DNA]</scope>
</reference>
<keyword evidence="2" id="KW-1133">Transmembrane helix</keyword>
<feature type="domain" description="Major facilitator superfamily (MFS) profile" evidence="3">
    <location>
        <begin position="1"/>
        <end position="365"/>
    </location>
</feature>